<comment type="subunit">
    <text evidence="9">Monomer.</text>
</comment>
<dbReference type="InterPro" id="IPR020058">
    <property type="entry name" value="Glu/Gln-tRNA-synth_Ib_cat-dom"/>
</dbReference>
<gene>
    <name evidence="9" type="primary">glnS</name>
    <name evidence="14" type="ORF">ENW96_04170</name>
</gene>
<dbReference type="AlphaFoldDB" id="A0A7C3V493"/>
<evidence type="ECO:0000256" key="5">
    <source>
        <dbReference type="ARBA" id="ARBA00022840"/>
    </source>
</evidence>
<comment type="caution">
    <text evidence="9">Lacks conserved residue(s) required for the propagation of feature annotation.</text>
</comment>
<evidence type="ECO:0000256" key="4">
    <source>
        <dbReference type="ARBA" id="ARBA00022741"/>
    </source>
</evidence>
<evidence type="ECO:0000313" key="14">
    <source>
        <dbReference type="EMBL" id="HGF33574.1"/>
    </source>
</evidence>
<evidence type="ECO:0000259" key="13">
    <source>
        <dbReference type="Pfam" id="PF20974"/>
    </source>
</evidence>
<dbReference type="FunFam" id="3.40.50.620:FF:000037">
    <property type="entry name" value="Glutamine--tRNA ligase cytoplasmic"/>
    <property type="match status" value="1"/>
</dbReference>
<dbReference type="Pfam" id="PF03950">
    <property type="entry name" value="tRNA-synt_1c_C"/>
    <property type="match status" value="1"/>
</dbReference>
<protein>
    <recommendedName>
        <fullName evidence="9">Glutamine--tRNA ligase</fullName>
        <ecNumber evidence="9">6.1.1.18</ecNumber>
    </recommendedName>
    <alternativeName>
        <fullName evidence="9">Glutaminyl-tRNA synthetase</fullName>
        <shortName evidence="9">GlnRS</shortName>
    </alternativeName>
</protein>
<dbReference type="PANTHER" id="PTHR43097">
    <property type="entry name" value="GLUTAMINE-TRNA LIGASE"/>
    <property type="match status" value="1"/>
</dbReference>
<dbReference type="InterPro" id="IPR011035">
    <property type="entry name" value="Ribosomal_bL25/Gln-tRNA_synth"/>
</dbReference>
<evidence type="ECO:0000256" key="7">
    <source>
        <dbReference type="ARBA" id="ARBA00023146"/>
    </source>
</evidence>
<feature type="domain" description="Glutamyl/glutaminyl-tRNA synthetase class Ib anti-codon binding" evidence="12">
    <location>
        <begin position="341"/>
        <end position="441"/>
    </location>
</feature>
<dbReference type="Pfam" id="PF00749">
    <property type="entry name" value="tRNA-synt_1c"/>
    <property type="match status" value="1"/>
</dbReference>
<evidence type="ECO:0000256" key="1">
    <source>
        <dbReference type="ARBA" id="ARBA00005594"/>
    </source>
</evidence>
<dbReference type="HAMAP" id="MF_00126">
    <property type="entry name" value="Gln_tRNA_synth"/>
    <property type="match status" value="1"/>
</dbReference>
<dbReference type="FunFam" id="1.10.1160.10:FF:000001">
    <property type="entry name" value="Glutamine--tRNA ligase"/>
    <property type="match status" value="1"/>
</dbReference>
<dbReference type="GO" id="GO:0006424">
    <property type="term" value="P:glutamyl-tRNA aminoacylation"/>
    <property type="evidence" value="ECO:0007669"/>
    <property type="project" value="UniProtKB-UniRule"/>
</dbReference>
<feature type="binding site" evidence="9">
    <location>
        <begin position="42"/>
        <end position="48"/>
    </location>
    <ligand>
        <name>ATP</name>
        <dbReference type="ChEBI" id="CHEBI:30616"/>
    </ligand>
</feature>
<dbReference type="EC" id="6.1.1.18" evidence="9"/>
<feature type="domain" description="tRNA synthetases class I (E and Q) anti-codon binding" evidence="13">
    <location>
        <begin position="458"/>
        <end position="532"/>
    </location>
</feature>
<feature type="short sequence motif" description="'KMSKS' region" evidence="9">
    <location>
        <begin position="269"/>
        <end position="273"/>
    </location>
</feature>
<dbReference type="FunFam" id="3.90.800.10:FF:000001">
    <property type="entry name" value="Glutamine--tRNA ligase"/>
    <property type="match status" value="1"/>
</dbReference>
<evidence type="ECO:0000256" key="8">
    <source>
        <dbReference type="ARBA" id="ARBA00048270"/>
    </source>
</evidence>
<comment type="subcellular location">
    <subcellularLocation>
        <location evidence="9">Cytoplasm</location>
    </subcellularLocation>
</comment>
<dbReference type="GO" id="GO:0005524">
    <property type="term" value="F:ATP binding"/>
    <property type="evidence" value="ECO:0007669"/>
    <property type="project" value="UniProtKB-UniRule"/>
</dbReference>
<dbReference type="PROSITE" id="PS00178">
    <property type="entry name" value="AA_TRNA_LIGASE_I"/>
    <property type="match status" value="1"/>
</dbReference>
<keyword evidence="2 9" id="KW-0963">Cytoplasm</keyword>
<feature type="binding site" evidence="9">
    <location>
        <begin position="262"/>
        <end position="263"/>
    </location>
    <ligand>
        <name>ATP</name>
        <dbReference type="ChEBI" id="CHEBI:30616"/>
    </ligand>
</feature>
<accession>A0A7C3V493</accession>
<evidence type="ECO:0000256" key="2">
    <source>
        <dbReference type="ARBA" id="ARBA00022490"/>
    </source>
</evidence>
<evidence type="ECO:0000259" key="12">
    <source>
        <dbReference type="Pfam" id="PF03950"/>
    </source>
</evidence>
<feature type="binding site" evidence="9">
    <location>
        <position position="213"/>
    </location>
    <ligand>
        <name>L-glutamine</name>
        <dbReference type="ChEBI" id="CHEBI:58359"/>
    </ligand>
</feature>
<dbReference type="Pfam" id="PF20974">
    <property type="entry name" value="tRNA-synt_1c_C2"/>
    <property type="match status" value="1"/>
</dbReference>
<dbReference type="GO" id="GO:0004819">
    <property type="term" value="F:glutamine-tRNA ligase activity"/>
    <property type="evidence" value="ECO:0007669"/>
    <property type="project" value="UniProtKB-UniRule"/>
</dbReference>
<dbReference type="InterPro" id="IPR000924">
    <property type="entry name" value="Glu/Gln-tRNA-synth"/>
</dbReference>
<name>A0A7C3V493_9BACT</name>
<keyword evidence="4 9" id="KW-0547">Nucleotide-binding</keyword>
<dbReference type="Gene3D" id="2.40.240.10">
    <property type="entry name" value="Ribosomal Protein L25, Chain P"/>
    <property type="match status" value="2"/>
</dbReference>
<feature type="binding site" evidence="9">
    <location>
        <begin position="36"/>
        <end position="38"/>
    </location>
    <ligand>
        <name>ATP</name>
        <dbReference type="ChEBI" id="CHEBI:30616"/>
    </ligand>
</feature>
<dbReference type="InterPro" id="IPR049437">
    <property type="entry name" value="tRNA-synt_1c_C2"/>
</dbReference>
<evidence type="ECO:0000256" key="9">
    <source>
        <dbReference type="HAMAP-Rule" id="MF_00126"/>
    </source>
</evidence>
<keyword evidence="5 9" id="KW-0067">ATP-binding</keyword>
<feature type="domain" description="Glutamyl/glutaminyl-tRNA synthetase class Ib catalytic" evidence="11">
    <location>
        <begin position="29"/>
        <end position="338"/>
    </location>
</feature>
<evidence type="ECO:0000259" key="11">
    <source>
        <dbReference type="Pfam" id="PF00749"/>
    </source>
</evidence>
<dbReference type="PRINTS" id="PR00987">
    <property type="entry name" value="TRNASYNTHGLU"/>
</dbReference>
<dbReference type="InterPro" id="IPR014729">
    <property type="entry name" value="Rossmann-like_a/b/a_fold"/>
</dbReference>
<dbReference type="InterPro" id="IPR001412">
    <property type="entry name" value="aa-tRNA-synth_I_CS"/>
</dbReference>
<comment type="catalytic activity">
    <reaction evidence="8 9">
        <text>tRNA(Gln) + L-glutamine + ATP = L-glutaminyl-tRNA(Gln) + AMP + diphosphate</text>
        <dbReference type="Rhea" id="RHEA:20121"/>
        <dbReference type="Rhea" id="RHEA-COMP:9662"/>
        <dbReference type="Rhea" id="RHEA-COMP:9681"/>
        <dbReference type="ChEBI" id="CHEBI:30616"/>
        <dbReference type="ChEBI" id="CHEBI:33019"/>
        <dbReference type="ChEBI" id="CHEBI:58359"/>
        <dbReference type="ChEBI" id="CHEBI:78442"/>
        <dbReference type="ChEBI" id="CHEBI:78521"/>
        <dbReference type="ChEBI" id="CHEBI:456215"/>
        <dbReference type="EC" id="6.1.1.18"/>
    </reaction>
</comment>
<dbReference type="FunFam" id="2.40.240.10:FF:000001">
    <property type="entry name" value="Glutamine--tRNA ligase"/>
    <property type="match status" value="1"/>
</dbReference>
<dbReference type="InterPro" id="IPR020056">
    <property type="entry name" value="Rbsml_bL25/Gln-tRNA_synth_N"/>
</dbReference>
<dbReference type="SUPFAM" id="SSF50715">
    <property type="entry name" value="Ribosomal protein L25-like"/>
    <property type="match status" value="1"/>
</dbReference>
<evidence type="ECO:0000256" key="3">
    <source>
        <dbReference type="ARBA" id="ARBA00022598"/>
    </source>
</evidence>
<dbReference type="Gene3D" id="3.40.50.620">
    <property type="entry name" value="HUPs"/>
    <property type="match status" value="1"/>
</dbReference>
<dbReference type="InterPro" id="IPR004514">
    <property type="entry name" value="Gln-tRNA-synth"/>
</dbReference>
<keyword evidence="6 9" id="KW-0648">Protein biosynthesis</keyword>
<reference evidence="14" key="1">
    <citation type="journal article" date="2020" name="mSystems">
        <title>Genome- and Community-Level Interaction Insights into Carbon Utilization and Element Cycling Functions of Hydrothermarchaeota in Hydrothermal Sediment.</title>
        <authorList>
            <person name="Zhou Z."/>
            <person name="Liu Y."/>
            <person name="Xu W."/>
            <person name="Pan J."/>
            <person name="Luo Z.H."/>
            <person name="Li M."/>
        </authorList>
    </citation>
    <scope>NUCLEOTIDE SEQUENCE [LARGE SCALE GENOMIC DNA]</scope>
    <source>
        <strain evidence="14">SpSt-897</strain>
    </source>
</reference>
<dbReference type="GO" id="GO:0005829">
    <property type="term" value="C:cytosol"/>
    <property type="evidence" value="ECO:0007669"/>
    <property type="project" value="TreeGrafter"/>
</dbReference>
<keyword evidence="3 9" id="KW-0436">Ligase</keyword>
<proteinExistence type="inferred from homology"/>
<dbReference type="PANTHER" id="PTHR43097:SF5">
    <property type="entry name" value="GLUTAMATE--TRNA LIGASE"/>
    <property type="match status" value="1"/>
</dbReference>
<dbReference type="InterPro" id="IPR050132">
    <property type="entry name" value="Gln/Glu-tRNA_Ligase"/>
</dbReference>
<evidence type="ECO:0000256" key="10">
    <source>
        <dbReference type="RuleBase" id="RU363037"/>
    </source>
</evidence>
<dbReference type="InterPro" id="IPR020059">
    <property type="entry name" value="Glu/Gln-tRNA-synth_Ib_codon-bd"/>
</dbReference>
<dbReference type="EMBL" id="DTMF01000110">
    <property type="protein sequence ID" value="HGF33574.1"/>
    <property type="molecule type" value="Genomic_DNA"/>
</dbReference>
<keyword evidence="7 9" id="KW-0030">Aminoacyl-tRNA synthetase</keyword>
<feature type="short sequence motif" description="'HIGH' region" evidence="9">
    <location>
        <begin position="35"/>
        <end position="45"/>
    </location>
</feature>
<dbReference type="InterPro" id="IPR022861">
    <property type="entry name" value="Gln_tRNA_ligase_bac"/>
</dbReference>
<dbReference type="CDD" id="cd00807">
    <property type="entry name" value="GlnRS_core"/>
    <property type="match status" value="1"/>
</dbReference>
<sequence length="557" mass="64115">MATPEASRPLDFIRQIVADDLKAGKYQRIRTRFPPEPNGYLHIGHAKSICLNFGIAQEFSGVCNLRFDDTNPTKEEQEYVDAIMADVRWLGFDWGERLFFASDYFDQMYEYAIHLIKTGKAYVCSLSAEEIREYRGTLTEPGKDSPYRSRSIEENLDLFTRMQAGEFPDGAHVLRAKIDMASGNINLRDPVLYRILHAEHHRSGDKWCIYPMYDYAHPISDALEGITHSICTLEFEDHRPLYDWILDNLPVPSRPYQYEFARLNLDYTVLSKRRLIKLVQEGHVKGWDDPRLPTISGLRRRGYPPAAVRKFCDLIGVGKRENRVDMSLLEFCVREELNKTAPRVMAVLRPLKVILVNYPEGQVEDLAAVNNPEDPDAGTRPVPFGRELYIERDDFREEPPKKFYRLAPGREVRLRYAYYIKCVEVVKDERGEVVELRCTYDPETKGGYAPDGRKVKATLHWVSAPHSRPAEVRLYDRLFIAPEPGAATGNFLDDLNPNSLETLTACRVEPSLAAARPGERFQFERLGYFCVDPDSRPDHLVFNRTVTLKDPWAKIKS</sequence>
<evidence type="ECO:0000256" key="6">
    <source>
        <dbReference type="ARBA" id="ARBA00022917"/>
    </source>
</evidence>
<feature type="binding site" evidence="9">
    <location>
        <position position="232"/>
    </location>
    <ligand>
        <name>ATP</name>
        <dbReference type="ChEBI" id="CHEBI:30616"/>
    </ligand>
</feature>
<dbReference type="NCBIfam" id="NF011291">
    <property type="entry name" value="PRK14703.1"/>
    <property type="match status" value="1"/>
</dbReference>
<organism evidence="14">
    <name type="scientific">Desulfobacca acetoxidans</name>
    <dbReference type="NCBI Taxonomy" id="60893"/>
    <lineage>
        <taxon>Bacteria</taxon>
        <taxon>Pseudomonadati</taxon>
        <taxon>Thermodesulfobacteriota</taxon>
        <taxon>Desulfobaccia</taxon>
        <taxon>Desulfobaccales</taxon>
        <taxon>Desulfobaccaceae</taxon>
        <taxon>Desulfobacca</taxon>
    </lineage>
</organism>
<feature type="binding site" evidence="9">
    <location>
        <begin position="270"/>
        <end position="272"/>
    </location>
    <ligand>
        <name>ATP</name>
        <dbReference type="ChEBI" id="CHEBI:30616"/>
    </ligand>
</feature>
<dbReference type="GO" id="GO:0006425">
    <property type="term" value="P:glutaminyl-tRNA aminoacylation"/>
    <property type="evidence" value="ECO:0007669"/>
    <property type="project" value="UniProtKB-UniRule"/>
</dbReference>
<dbReference type="SUPFAM" id="SSF52374">
    <property type="entry name" value="Nucleotidylyl transferase"/>
    <property type="match status" value="1"/>
</dbReference>
<comment type="caution">
    <text evidence="14">The sequence shown here is derived from an EMBL/GenBank/DDBJ whole genome shotgun (WGS) entry which is preliminary data.</text>
</comment>
<comment type="similarity">
    <text evidence="1 9 10">Belongs to the class-I aminoacyl-tRNA synthetase family.</text>
</comment>
<feature type="binding site" evidence="9">
    <location>
        <position position="68"/>
    </location>
    <ligand>
        <name>L-glutamine</name>
        <dbReference type="ChEBI" id="CHEBI:58359"/>
    </ligand>
</feature>
<dbReference type="NCBIfam" id="TIGR00440">
    <property type="entry name" value="glnS"/>
    <property type="match status" value="1"/>
</dbReference>